<dbReference type="GO" id="GO:0097367">
    <property type="term" value="F:carbohydrate derivative binding"/>
    <property type="evidence" value="ECO:0007669"/>
    <property type="project" value="InterPro"/>
</dbReference>
<sequence length="192" mass="20716">MNKIKESIISSVETKLKIASDNEFLVELERIGNRMITVLKMGGKILIAGNGGSAADAQHFVAELAGKFIYERKGLPAIALTTNSSIITAIGNDFGYEYIFSRQVEGLGQQGDIFVGISTSGNSQNLIQAMQSAQNIGITTVGLLGKDGGLMKELCNLKLIVPSQSTQHIQEAHIMIIHELCAIIDNAFKNHK</sequence>
<dbReference type="PANTHER" id="PTHR30390:SF6">
    <property type="entry name" value="DNAA INITIATOR-ASSOCIATING PROTEIN DIAA"/>
    <property type="match status" value="1"/>
</dbReference>
<comment type="caution">
    <text evidence="11">The sequence shown here is derived from an EMBL/GenBank/DDBJ whole genome shotgun (WGS) entry which is preliminary data.</text>
</comment>
<keyword evidence="8 9" id="KW-0119">Carbohydrate metabolism</keyword>
<dbReference type="SUPFAM" id="SSF53697">
    <property type="entry name" value="SIS domain"/>
    <property type="match status" value="1"/>
</dbReference>
<dbReference type="HAMAP" id="MF_00067">
    <property type="entry name" value="GmhA"/>
    <property type="match status" value="1"/>
</dbReference>
<dbReference type="InterPro" id="IPR001347">
    <property type="entry name" value="SIS_dom"/>
</dbReference>
<dbReference type="Proteomes" id="UP000176581">
    <property type="component" value="Unassembled WGS sequence"/>
</dbReference>
<dbReference type="PROSITE" id="PS51464">
    <property type="entry name" value="SIS"/>
    <property type="match status" value="1"/>
</dbReference>
<feature type="binding site" evidence="9">
    <location>
        <position position="63"/>
    </location>
    <ligand>
        <name>Zn(2+)</name>
        <dbReference type="ChEBI" id="CHEBI:29105"/>
    </ligand>
</feature>
<evidence type="ECO:0000256" key="5">
    <source>
        <dbReference type="ARBA" id="ARBA00022723"/>
    </source>
</evidence>
<feature type="binding site" evidence="9">
    <location>
        <begin position="118"/>
        <end position="120"/>
    </location>
    <ligand>
        <name>substrate</name>
    </ligand>
</feature>
<keyword evidence="6 9" id="KW-0862">Zinc</keyword>
<feature type="binding site" evidence="9">
    <location>
        <position position="170"/>
    </location>
    <ligand>
        <name>Zn(2+)</name>
        <dbReference type="ChEBI" id="CHEBI:29105"/>
    </ligand>
</feature>
<dbReference type="GO" id="GO:0008270">
    <property type="term" value="F:zinc ion binding"/>
    <property type="evidence" value="ECO:0007669"/>
    <property type="project" value="UniProtKB-UniRule"/>
</dbReference>
<accession>A0A1F8FS79</accession>
<comment type="similarity">
    <text evidence="3 9">Belongs to the SIS family. GmhA subfamily.</text>
</comment>
<dbReference type="GO" id="GO:0005975">
    <property type="term" value="P:carbohydrate metabolic process"/>
    <property type="evidence" value="ECO:0007669"/>
    <property type="project" value="UniProtKB-UniRule"/>
</dbReference>
<proteinExistence type="inferred from homology"/>
<dbReference type="EMBL" id="MGJV01000014">
    <property type="protein sequence ID" value="OGN15199.1"/>
    <property type="molecule type" value="Genomic_DNA"/>
</dbReference>
<feature type="binding site" evidence="9">
    <location>
        <position position="178"/>
    </location>
    <ligand>
        <name>Zn(2+)</name>
        <dbReference type="ChEBI" id="CHEBI:29105"/>
    </ligand>
</feature>
<feature type="binding site" evidence="9">
    <location>
        <position position="170"/>
    </location>
    <ligand>
        <name>substrate</name>
    </ligand>
</feature>
<name>A0A1F8FS79_9BACT</name>
<comment type="cofactor">
    <cofactor evidence="9">
        <name>Zn(2+)</name>
        <dbReference type="ChEBI" id="CHEBI:29105"/>
    </cofactor>
    <text evidence="9">Binds 1 zinc ion per subunit.</text>
</comment>
<dbReference type="AlphaFoldDB" id="A0A1F8FS79"/>
<evidence type="ECO:0000256" key="8">
    <source>
        <dbReference type="ARBA" id="ARBA00023277"/>
    </source>
</evidence>
<evidence type="ECO:0000259" key="10">
    <source>
        <dbReference type="PROSITE" id="PS51464"/>
    </source>
</evidence>
<protein>
    <recommendedName>
        <fullName evidence="9">Phosphoheptose isomerase</fullName>
        <ecNumber evidence="9">5.3.1.28</ecNumber>
    </recommendedName>
    <alternativeName>
        <fullName evidence="9">Sedoheptulose 7-phosphate isomerase</fullName>
    </alternativeName>
</protein>
<evidence type="ECO:0000256" key="6">
    <source>
        <dbReference type="ARBA" id="ARBA00022833"/>
    </source>
</evidence>
<dbReference type="CDD" id="cd05006">
    <property type="entry name" value="SIS_GmhA"/>
    <property type="match status" value="1"/>
</dbReference>
<dbReference type="UniPathway" id="UPA00041">
    <property type="reaction ID" value="UER00436"/>
</dbReference>
<feature type="binding site" evidence="9">
    <location>
        <position position="63"/>
    </location>
    <ligand>
        <name>substrate</name>
    </ligand>
</feature>
<comment type="miscellaneous">
    <text evidence="9">The reaction produces a racemic mixture of D-glycero-alpha-D-manno-heptose 7-phosphate and D-glycero-beta-D-manno-heptose 7-phosphate.</text>
</comment>
<evidence type="ECO:0000256" key="1">
    <source>
        <dbReference type="ARBA" id="ARBA00000348"/>
    </source>
</evidence>
<dbReference type="PANTHER" id="PTHR30390">
    <property type="entry name" value="SEDOHEPTULOSE 7-PHOSPHATE ISOMERASE / DNAA INITIATOR-ASSOCIATING FACTOR FOR REPLICATION INITIATION"/>
    <property type="match status" value="1"/>
</dbReference>
<dbReference type="InterPro" id="IPR004515">
    <property type="entry name" value="Phosphoheptose_Isoase"/>
</dbReference>
<dbReference type="InterPro" id="IPR050099">
    <property type="entry name" value="SIS_GmhA/DiaA_subfam"/>
</dbReference>
<dbReference type="EC" id="5.3.1.28" evidence="9"/>
<organism evidence="11 12">
    <name type="scientific">Candidatus Yanofskybacteria bacterium RIFCSPHIGHO2_02_FULL_43_22</name>
    <dbReference type="NCBI Taxonomy" id="1802681"/>
    <lineage>
        <taxon>Bacteria</taxon>
        <taxon>Candidatus Yanofskyibacteriota</taxon>
    </lineage>
</organism>
<reference evidence="11 12" key="1">
    <citation type="journal article" date="2016" name="Nat. Commun.">
        <title>Thousands of microbial genomes shed light on interconnected biogeochemical processes in an aquifer system.</title>
        <authorList>
            <person name="Anantharaman K."/>
            <person name="Brown C.T."/>
            <person name="Hug L.A."/>
            <person name="Sharon I."/>
            <person name="Castelle C.J."/>
            <person name="Probst A.J."/>
            <person name="Thomas B.C."/>
            <person name="Singh A."/>
            <person name="Wilkins M.J."/>
            <person name="Karaoz U."/>
            <person name="Brodie E.L."/>
            <person name="Williams K.H."/>
            <person name="Hubbard S.S."/>
            <person name="Banfield J.F."/>
        </authorList>
    </citation>
    <scope>NUCLEOTIDE SEQUENCE [LARGE SCALE GENOMIC DNA]</scope>
</reference>
<feature type="binding site" evidence="9">
    <location>
        <begin position="92"/>
        <end position="93"/>
    </location>
    <ligand>
        <name>substrate</name>
    </ligand>
</feature>
<feature type="domain" description="SIS" evidence="10">
    <location>
        <begin position="35"/>
        <end position="192"/>
    </location>
</feature>
<evidence type="ECO:0000256" key="9">
    <source>
        <dbReference type="HAMAP-Rule" id="MF_00067"/>
    </source>
</evidence>
<dbReference type="InterPro" id="IPR046348">
    <property type="entry name" value="SIS_dom_sf"/>
</dbReference>
<dbReference type="GO" id="GO:0005737">
    <property type="term" value="C:cytoplasm"/>
    <property type="evidence" value="ECO:0007669"/>
    <property type="project" value="UniProtKB-SubCell"/>
</dbReference>
<evidence type="ECO:0000313" key="11">
    <source>
        <dbReference type="EMBL" id="OGN15199.1"/>
    </source>
</evidence>
<dbReference type="NCBIfam" id="TIGR00441">
    <property type="entry name" value="gmhA"/>
    <property type="match status" value="1"/>
</dbReference>
<gene>
    <name evidence="9" type="primary">gmhA</name>
    <name evidence="11" type="ORF">A3J47_03485</name>
</gene>
<keyword evidence="4 9" id="KW-0963">Cytoplasm</keyword>
<evidence type="ECO:0000313" key="12">
    <source>
        <dbReference type="Proteomes" id="UP000176581"/>
    </source>
</evidence>
<comment type="catalytic activity">
    <reaction evidence="1 9">
        <text>2 D-sedoheptulose 7-phosphate = D-glycero-alpha-D-manno-heptose 7-phosphate + D-glycero-beta-D-manno-heptose 7-phosphate</text>
        <dbReference type="Rhea" id="RHEA:27489"/>
        <dbReference type="ChEBI" id="CHEBI:57483"/>
        <dbReference type="ChEBI" id="CHEBI:60203"/>
        <dbReference type="ChEBI" id="CHEBI:60204"/>
        <dbReference type="EC" id="5.3.1.28"/>
    </reaction>
</comment>
<keyword evidence="5 9" id="KW-0479">Metal-binding</keyword>
<dbReference type="InterPro" id="IPR035461">
    <property type="entry name" value="GmhA/DiaA"/>
</dbReference>
<evidence type="ECO:0000256" key="4">
    <source>
        <dbReference type="ARBA" id="ARBA00022490"/>
    </source>
</evidence>
<comment type="subcellular location">
    <subcellularLocation>
        <location evidence="2 9">Cytoplasm</location>
    </subcellularLocation>
</comment>
<comment type="pathway">
    <text evidence="9">Carbohydrate biosynthesis; D-glycero-D-manno-heptose 7-phosphate biosynthesis; D-glycero-alpha-D-manno-heptose 7-phosphate and D-glycero-beta-D-manno-heptose 7-phosphate from sedoheptulose 7-phosphate: step 1/1.</text>
</comment>
<feature type="binding site" evidence="9">
    <location>
        <position position="59"/>
    </location>
    <ligand>
        <name>Zn(2+)</name>
        <dbReference type="ChEBI" id="CHEBI:29105"/>
    </ligand>
</feature>
<dbReference type="Pfam" id="PF13580">
    <property type="entry name" value="SIS_2"/>
    <property type="match status" value="1"/>
</dbReference>
<feature type="binding site" evidence="9">
    <location>
        <position position="123"/>
    </location>
    <ligand>
        <name>substrate</name>
    </ligand>
</feature>
<evidence type="ECO:0000256" key="3">
    <source>
        <dbReference type="ARBA" id="ARBA00009894"/>
    </source>
</evidence>
<evidence type="ECO:0000256" key="7">
    <source>
        <dbReference type="ARBA" id="ARBA00023235"/>
    </source>
</evidence>
<dbReference type="Gene3D" id="3.40.50.10490">
    <property type="entry name" value="Glucose-6-phosphate isomerase like protein, domain 1"/>
    <property type="match status" value="1"/>
</dbReference>
<dbReference type="GO" id="GO:2001061">
    <property type="term" value="P:D-glycero-D-manno-heptose 7-phosphate biosynthetic process"/>
    <property type="evidence" value="ECO:0007669"/>
    <property type="project" value="UniProtKB-UniPathway"/>
</dbReference>
<dbReference type="GO" id="GO:0008968">
    <property type="term" value="F:D-sedoheptulose 7-phosphate isomerase activity"/>
    <property type="evidence" value="ECO:0007669"/>
    <property type="project" value="UniProtKB-UniRule"/>
</dbReference>
<comment type="function">
    <text evidence="9">Catalyzes the isomerization of sedoheptulose 7-phosphate in D-glycero-D-manno-heptose 7-phosphate.</text>
</comment>
<feature type="binding site" evidence="9">
    <location>
        <begin position="50"/>
        <end position="52"/>
    </location>
    <ligand>
        <name>substrate</name>
    </ligand>
</feature>
<keyword evidence="7 9" id="KW-0413">Isomerase</keyword>
<evidence type="ECO:0000256" key="2">
    <source>
        <dbReference type="ARBA" id="ARBA00004496"/>
    </source>
</evidence>